<dbReference type="KEGG" id="qsa:O6P43_010669"/>
<feature type="region of interest" description="Disordered" evidence="1">
    <location>
        <begin position="31"/>
        <end position="55"/>
    </location>
</feature>
<dbReference type="PANTHER" id="PTHR36746">
    <property type="entry name" value="BNAC04G51760D PROTEIN"/>
    <property type="match status" value="1"/>
</dbReference>
<protein>
    <submittedName>
        <fullName evidence="2">Uncharacterized protein</fullName>
    </submittedName>
</protein>
<name>A0AAD7Q1D0_QUISA</name>
<accession>A0AAD7Q1D0</accession>
<evidence type="ECO:0000256" key="1">
    <source>
        <dbReference type="SAM" id="MobiDB-lite"/>
    </source>
</evidence>
<reference evidence="2" key="1">
    <citation type="journal article" date="2023" name="Science">
        <title>Elucidation of the pathway for biosynthesis of saponin adjuvants from the soapbark tree.</title>
        <authorList>
            <person name="Reed J."/>
            <person name="Orme A."/>
            <person name="El-Demerdash A."/>
            <person name="Owen C."/>
            <person name="Martin L.B.B."/>
            <person name="Misra R.C."/>
            <person name="Kikuchi S."/>
            <person name="Rejzek M."/>
            <person name="Martin A.C."/>
            <person name="Harkess A."/>
            <person name="Leebens-Mack J."/>
            <person name="Louveau T."/>
            <person name="Stephenson M.J."/>
            <person name="Osbourn A."/>
        </authorList>
    </citation>
    <scope>NUCLEOTIDE SEQUENCE</scope>
    <source>
        <strain evidence="2">S10</strain>
    </source>
</reference>
<evidence type="ECO:0000313" key="3">
    <source>
        <dbReference type="Proteomes" id="UP001163823"/>
    </source>
</evidence>
<dbReference type="EMBL" id="JARAOO010000004">
    <property type="protein sequence ID" value="KAJ7972841.1"/>
    <property type="molecule type" value="Genomic_DNA"/>
</dbReference>
<evidence type="ECO:0000313" key="2">
    <source>
        <dbReference type="EMBL" id="KAJ7972841.1"/>
    </source>
</evidence>
<dbReference type="PANTHER" id="PTHR36746:SF3">
    <property type="entry name" value="DUF4005 DOMAIN-CONTAINING PROTEIN"/>
    <property type="match status" value="1"/>
</dbReference>
<organism evidence="2 3">
    <name type="scientific">Quillaja saponaria</name>
    <name type="common">Soap bark tree</name>
    <dbReference type="NCBI Taxonomy" id="32244"/>
    <lineage>
        <taxon>Eukaryota</taxon>
        <taxon>Viridiplantae</taxon>
        <taxon>Streptophyta</taxon>
        <taxon>Embryophyta</taxon>
        <taxon>Tracheophyta</taxon>
        <taxon>Spermatophyta</taxon>
        <taxon>Magnoliopsida</taxon>
        <taxon>eudicotyledons</taxon>
        <taxon>Gunneridae</taxon>
        <taxon>Pentapetalae</taxon>
        <taxon>rosids</taxon>
        <taxon>fabids</taxon>
        <taxon>Fabales</taxon>
        <taxon>Quillajaceae</taxon>
        <taxon>Quillaja</taxon>
    </lineage>
</organism>
<sequence length="216" mass="23120">MEKNTNSSNSNPCACKKIRDAIASSPAFRAIRRSSSSHLPSSPAPSTPQHVKFTDNTQTATMVPIKFDYSIPTPNDKGNANVEKAVVLKGNGAIAASKVEPELSKVLMQGKAGVQGTQAAKATGNGQTVAYHDGTKTGGDINDTFADYIKRAKFKIRTMSNIGGGSTTLAPDDVDDSTKKEHTKDHFSGFIQRTKMKIRTTSSIRGGKSISFIKRE</sequence>
<proteinExistence type="predicted"/>
<dbReference type="AlphaFoldDB" id="A0AAD7Q1D0"/>
<dbReference type="Proteomes" id="UP001163823">
    <property type="component" value="Chromosome 4"/>
</dbReference>
<comment type="caution">
    <text evidence="2">The sequence shown here is derived from an EMBL/GenBank/DDBJ whole genome shotgun (WGS) entry which is preliminary data.</text>
</comment>
<gene>
    <name evidence="2" type="ORF">O6P43_010669</name>
</gene>
<keyword evidence="3" id="KW-1185">Reference proteome</keyword>